<protein>
    <submittedName>
        <fullName evidence="1">Uncharacterized protein</fullName>
    </submittedName>
</protein>
<name>K6ZI28_9ALTE</name>
<reference evidence="1 2" key="1">
    <citation type="journal article" date="2013" name="Genome Announc.">
        <title>Complete Genome Sequence of Glaciecola psychrophila Strain 170T.</title>
        <authorList>
            <person name="Yin J."/>
            <person name="Chen J."/>
            <person name="Liu G."/>
            <person name="Yu Y."/>
            <person name="Song L."/>
            <person name="Wang X."/>
            <person name="Qu X."/>
        </authorList>
    </citation>
    <scope>NUCLEOTIDE SEQUENCE [LARGE SCALE GENOMIC DNA]</scope>
    <source>
        <strain evidence="1 2">170</strain>
    </source>
</reference>
<evidence type="ECO:0000313" key="1">
    <source>
        <dbReference type="EMBL" id="AGH47294.1"/>
    </source>
</evidence>
<dbReference type="Proteomes" id="UP000011864">
    <property type="component" value="Chromosome"/>
</dbReference>
<keyword evidence="2" id="KW-1185">Reference proteome</keyword>
<dbReference type="AlphaFoldDB" id="K6ZI28"/>
<proteinExistence type="predicted"/>
<dbReference type="PATRIC" id="fig|1129794.4.peg.5180"/>
<dbReference type="KEGG" id="gps:C427_5195"/>
<accession>K6ZI28</accession>
<dbReference type="EMBL" id="CP003837">
    <property type="protein sequence ID" value="AGH47294.1"/>
    <property type="molecule type" value="Genomic_DNA"/>
</dbReference>
<dbReference type="HOGENOM" id="CLU_3293789_0_0_6"/>
<sequence length="40" mass="4576">MDVIFTYTDNIAQDIDNPNIINFPIIPIYLSSTSFSQQIL</sequence>
<gene>
    <name evidence="1" type="ORF">C427_5195</name>
</gene>
<evidence type="ECO:0000313" key="2">
    <source>
        <dbReference type="Proteomes" id="UP000011864"/>
    </source>
</evidence>
<organism evidence="1 2">
    <name type="scientific">Paraglaciecola psychrophila 170</name>
    <dbReference type="NCBI Taxonomy" id="1129794"/>
    <lineage>
        <taxon>Bacteria</taxon>
        <taxon>Pseudomonadati</taxon>
        <taxon>Pseudomonadota</taxon>
        <taxon>Gammaproteobacteria</taxon>
        <taxon>Alteromonadales</taxon>
        <taxon>Alteromonadaceae</taxon>
        <taxon>Paraglaciecola</taxon>
    </lineage>
</organism>